<sequence>MLFRTQLRNAVAAALRAANTSAGQRVYVPRDLPTVPPGMPLILVQTPMERKSGRGPNGAPQFNTAATVAINARVASTSAGQAEADLDTLCEQIENAVLTDYATLHMVQQVLAVETEIEVTAGQREHIAEACIRIDFEFFEFFEPLITQPLTDIHGTAVAVVGAAATPPIEFDIPIPQE</sequence>
<evidence type="ECO:0000313" key="1">
    <source>
        <dbReference type="EMBL" id="OVE45590.1"/>
    </source>
</evidence>
<reference evidence="1 2" key="1">
    <citation type="submission" date="2017-05" db="EMBL/GenBank/DDBJ databases">
        <title>Chromobacterium violaceum GHPS1 isolated from Hydrocarbon polluted soil in French Guiana display an awesome secondary metabolite arsenal and a battery of drug and heavy-metal-resistance and detoxification of xenobiotics proteins.</title>
        <authorList>
            <person name="Belbahri L."/>
        </authorList>
    </citation>
    <scope>NUCLEOTIDE SEQUENCE [LARGE SCALE GENOMIC DNA]</scope>
    <source>
        <strain evidence="1 2">GHPS1</strain>
    </source>
</reference>
<dbReference type="RefSeq" id="WP_087698900.1">
    <property type="nucleotide sequence ID" value="NZ_NHOO01000032.1"/>
</dbReference>
<dbReference type="EMBL" id="NHOO01000032">
    <property type="protein sequence ID" value="OVE45590.1"/>
    <property type="molecule type" value="Genomic_DNA"/>
</dbReference>
<evidence type="ECO:0000313" key="2">
    <source>
        <dbReference type="Proteomes" id="UP000196342"/>
    </source>
</evidence>
<organism evidence="1 2">
    <name type="scientific">Chromobacterium violaceum</name>
    <dbReference type="NCBI Taxonomy" id="536"/>
    <lineage>
        <taxon>Bacteria</taxon>
        <taxon>Pseudomonadati</taxon>
        <taxon>Pseudomonadota</taxon>
        <taxon>Betaproteobacteria</taxon>
        <taxon>Neisseriales</taxon>
        <taxon>Chromobacteriaceae</taxon>
        <taxon>Chromobacterium</taxon>
    </lineage>
</organism>
<gene>
    <name evidence="1" type="ORF">CBW21_22385</name>
</gene>
<protein>
    <submittedName>
        <fullName evidence="1">Uncharacterized protein</fullName>
    </submittedName>
</protein>
<comment type="caution">
    <text evidence="1">The sequence shown here is derived from an EMBL/GenBank/DDBJ whole genome shotgun (WGS) entry which is preliminary data.</text>
</comment>
<accession>A0A202B2F8</accession>
<dbReference type="Proteomes" id="UP000196342">
    <property type="component" value="Unassembled WGS sequence"/>
</dbReference>
<name>A0A202B2F8_CHRVL</name>
<dbReference type="AlphaFoldDB" id="A0A202B2F8"/>
<keyword evidence="2" id="KW-1185">Reference proteome</keyword>
<proteinExistence type="predicted"/>